<sequence>MNHPPPQITPSIWREMVQKWANLNWLEISDKNKKNREKSELATTSGSAPLTKYRYEEDNDESDEENADEIAPA</sequence>
<evidence type="ECO:0000313" key="2">
    <source>
        <dbReference type="EMBL" id="CAI0426725.1"/>
    </source>
</evidence>
<feature type="region of interest" description="Disordered" evidence="1">
    <location>
        <begin position="29"/>
        <end position="73"/>
    </location>
</feature>
<protein>
    <submittedName>
        <fullName evidence="2">Uncharacterized protein</fullName>
    </submittedName>
</protein>
<reference evidence="2" key="1">
    <citation type="submission" date="2022-08" db="EMBL/GenBank/DDBJ databases">
        <authorList>
            <person name="Gutierrez-Valencia J."/>
        </authorList>
    </citation>
    <scope>NUCLEOTIDE SEQUENCE</scope>
</reference>
<evidence type="ECO:0000313" key="3">
    <source>
        <dbReference type="Proteomes" id="UP001154282"/>
    </source>
</evidence>
<evidence type="ECO:0000256" key="1">
    <source>
        <dbReference type="SAM" id="MobiDB-lite"/>
    </source>
</evidence>
<gene>
    <name evidence="2" type="ORF">LITE_LOCUS20911</name>
</gene>
<comment type="caution">
    <text evidence="2">The sequence shown here is derived from an EMBL/GenBank/DDBJ whole genome shotgun (WGS) entry which is preliminary data.</text>
</comment>
<feature type="compositionally biased region" description="Basic and acidic residues" evidence="1">
    <location>
        <begin position="29"/>
        <end position="40"/>
    </location>
</feature>
<accession>A0AAV0KWU6</accession>
<dbReference type="EMBL" id="CAMGYJ010000005">
    <property type="protein sequence ID" value="CAI0426725.1"/>
    <property type="molecule type" value="Genomic_DNA"/>
</dbReference>
<dbReference type="Proteomes" id="UP001154282">
    <property type="component" value="Unassembled WGS sequence"/>
</dbReference>
<keyword evidence="3" id="KW-1185">Reference proteome</keyword>
<organism evidence="2 3">
    <name type="scientific">Linum tenue</name>
    <dbReference type="NCBI Taxonomy" id="586396"/>
    <lineage>
        <taxon>Eukaryota</taxon>
        <taxon>Viridiplantae</taxon>
        <taxon>Streptophyta</taxon>
        <taxon>Embryophyta</taxon>
        <taxon>Tracheophyta</taxon>
        <taxon>Spermatophyta</taxon>
        <taxon>Magnoliopsida</taxon>
        <taxon>eudicotyledons</taxon>
        <taxon>Gunneridae</taxon>
        <taxon>Pentapetalae</taxon>
        <taxon>rosids</taxon>
        <taxon>fabids</taxon>
        <taxon>Malpighiales</taxon>
        <taxon>Linaceae</taxon>
        <taxon>Linum</taxon>
    </lineage>
</organism>
<dbReference type="AlphaFoldDB" id="A0AAV0KWU6"/>
<proteinExistence type="predicted"/>
<name>A0AAV0KWU6_9ROSI</name>
<feature type="compositionally biased region" description="Acidic residues" evidence="1">
    <location>
        <begin position="57"/>
        <end position="73"/>
    </location>
</feature>